<evidence type="ECO:0000313" key="4">
    <source>
        <dbReference type="EMBL" id="QXN88371.1"/>
    </source>
</evidence>
<dbReference type="RefSeq" id="WP_218469254.1">
    <property type="nucleotide sequence ID" value="NZ_BAABJN010000008.1"/>
</dbReference>
<evidence type="ECO:0000256" key="1">
    <source>
        <dbReference type="ARBA" id="ARBA00023125"/>
    </source>
</evidence>
<gene>
    <name evidence="4" type="ORF">KV110_22485</name>
</gene>
<dbReference type="Proteomes" id="UP000694257">
    <property type="component" value="Chromosome"/>
</dbReference>
<feature type="domain" description="HTH tetR-type" evidence="3">
    <location>
        <begin position="6"/>
        <end position="66"/>
    </location>
</feature>
<dbReference type="PROSITE" id="PS50977">
    <property type="entry name" value="HTH_TETR_2"/>
    <property type="match status" value="1"/>
</dbReference>
<protein>
    <submittedName>
        <fullName evidence="4">TetR/AcrR family transcriptional regulator</fullName>
    </submittedName>
</protein>
<dbReference type="InterPro" id="IPR001647">
    <property type="entry name" value="HTH_TetR"/>
</dbReference>
<keyword evidence="1 2" id="KW-0238">DNA-binding</keyword>
<proteinExistence type="predicted"/>
<dbReference type="PANTHER" id="PTHR30055">
    <property type="entry name" value="HTH-TYPE TRANSCRIPTIONAL REGULATOR RUTR"/>
    <property type="match status" value="1"/>
</dbReference>
<keyword evidence="5" id="KW-1185">Reference proteome</keyword>
<dbReference type="PANTHER" id="PTHR30055:SF226">
    <property type="entry name" value="HTH-TYPE TRANSCRIPTIONAL REGULATOR PKSA"/>
    <property type="match status" value="1"/>
</dbReference>
<name>A0ABX8RGB0_NOCIO</name>
<dbReference type="Pfam" id="PF00440">
    <property type="entry name" value="TetR_N"/>
    <property type="match status" value="1"/>
</dbReference>
<evidence type="ECO:0000259" key="3">
    <source>
        <dbReference type="PROSITE" id="PS50977"/>
    </source>
</evidence>
<evidence type="ECO:0000256" key="2">
    <source>
        <dbReference type="PROSITE-ProRule" id="PRU00335"/>
    </source>
</evidence>
<accession>A0ABX8RGB0</accession>
<sequence length="183" mass="20029">MRLARSERREQLLDAATRAFARSGFAATSLDDVATEAGVSRVILYRHFESKADLYRTALARAAEQLATASESEFGGPAVTELLRWAEANPAGFRLLFHHAAREPDFRAEADQLRAEMVIAVRRNLTELIPDRAWADWAAQLGTTTAIEAIMAWLDAGRPDPDQAATRIGDAVAGVIQAARPRS</sequence>
<feature type="DNA-binding region" description="H-T-H motif" evidence="2">
    <location>
        <begin position="29"/>
        <end position="48"/>
    </location>
</feature>
<dbReference type="InterPro" id="IPR050109">
    <property type="entry name" value="HTH-type_TetR-like_transc_reg"/>
</dbReference>
<dbReference type="EMBL" id="CP078145">
    <property type="protein sequence ID" value="QXN88371.1"/>
    <property type="molecule type" value="Genomic_DNA"/>
</dbReference>
<organism evidence="4 5">
    <name type="scientific">Nocardia iowensis</name>
    <dbReference type="NCBI Taxonomy" id="204891"/>
    <lineage>
        <taxon>Bacteria</taxon>
        <taxon>Bacillati</taxon>
        <taxon>Actinomycetota</taxon>
        <taxon>Actinomycetes</taxon>
        <taxon>Mycobacteriales</taxon>
        <taxon>Nocardiaceae</taxon>
        <taxon>Nocardia</taxon>
    </lineage>
</organism>
<reference evidence="4 5" key="1">
    <citation type="submission" date="2021-07" db="EMBL/GenBank/DDBJ databases">
        <title>Whole Genome Sequence of Nocardia Iowensis.</title>
        <authorList>
            <person name="Lamm A."/>
            <person name="Collins-Fairclough A.M."/>
            <person name="Bunk B."/>
            <person name="Sproer C."/>
        </authorList>
    </citation>
    <scope>NUCLEOTIDE SEQUENCE [LARGE SCALE GENOMIC DNA]</scope>
    <source>
        <strain evidence="4 5">NRRL 5646</strain>
    </source>
</reference>
<evidence type="ECO:0000313" key="5">
    <source>
        <dbReference type="Proteomes" id="UP000694257"/>
    </source>
</evidence>